<sequence length="162" mass="17772">MAMDLRKIKKLIELVQESDIAELAITEGEESIRITRYSPMPANIPTQQSMPAAQVPPMSAQAKMTSQRHVSPTAVSQTASSPSTEGFVQVSPMVGTFYAAIEPDDVPLVKVGQRVSKGEVICIIEAMRMMNPIQAERDGVIRAIWVKDGDEIVFDQPLFSLI</sequence>
<keyword evidence="4" id="KW-0275">Fatty acid biosynthesis</keyword>
<organism evidence="6 7">
    <name type="scientific">Shewanella glacialipiscicola</name>
    <dbReference type="NCBI Taxonomy" id="614069"/>
    <lineage>
        <taxon>Bacteria</taxon>
        <taxon>Pseudomonadati</taxon>
        <taxon>Pseudomonadota</taxon>
        <taxon>Gammaproteobacteria</taxon>
        <taxon>Alteromonadales</taxon>
        <taxon>Shewanellaceae</taxon>
        <taxon>Shewanella</taxon>
    </lineage>
</organism>
<dbReference type="Proteomes" id="UP001157046">
    <property type="component" value="Unassembled WGS sequence"/>
</dbReference>
<dbReference type="InterPro" id="IPR001249">
    <property type="entry name" value="AcCoA_biotinCC"/>
</dbReference>
<evidence type="ECO:0000256" key="2">
    <source>
        <dbReference type="ARBA" id="ARBA00017562"/>
    </source>
</evidence>
<reference evidence="7" key="1">
    <citation type="journal article" date="2019" name="Int. J. Syst. Evol. Microbiol.">
        <title>The Global Catalogue of Microorganisms (GCM) 10K type strain sequencing project: providing services to taxonomists for standard genome sequencing and annotation.</title>
        <authorList>
            <consortium name="The Broad Institute Genomics Platform"/>
            <consortium name="The Broad Institute Genome Sequencing Center for Infectious Disease"/>
            <person name="Wu L."/>
            <person name="Ma J."/>
        </authorList>
    </citation>
    <scope>NUCLEOTIDE SEQUENCE [LARGE SCALE GENOMIC DNA]</scope>
    <source>
        <strain evidence="7">NBRC 102030</strain>
    </source>
</reference>
<dbReference type="InterPro" id="IPR011053">
    <property type="entry name" value="Single_hybrid_motif"/>
</dbReference>
<dbReference type="InterPro" id="IPR050709">
    <property type="entry name" value="Biotin_Carboxyl_Carrier/Decarb"/>
</dbReference>
<comment type="function">
    <text evidence="1 4">This protein is a component of the acetyl coenzyme A carboxylase complex; first, biotin carboxylase catalyzes the carboxylation of the carrier protein and then the transcarboxylase transfers the carboxyl group to form malonyl-CoA.</text>
</comment>
<keyword evidence="4" id="KW-0444">Lipid biosynthesis</keyword>
<gene>
    <name evidence="6" type="primary">accB</name>
    <name evidence="6" type="ORF">GCM10025855_01780</name>
</gene>
<comment type="pathway">
    <text evidence="4">Lipid metabolism; fatty acid biosynthesis.</text>
</comment>
<dbReference type="PANTHER" id="PTHR45266:SF3">
    <property type="entry name" value="OXALOACETATE DECARBOXYLASE ALPHA CHAIN"/>
    <property type="match status" value="1"/>
</dbReference>
<dbReference type="CDD" id="cd06850">
    <property type="entry name" value="biotinyl_domain"/>
    <property type="match status" value="1"/>
</dbReference>
<dbReference type="SUPFAM" id="SSF51230">
    <property type="entry name" value="Single hybrid motif"/>
    <property type="match status" value="1"/>
</dbReference>
<name>A0ABQ6J025_9GAMM</name>
<evidence type="ECO:0000313" key="6">
    <source>
        <dbReference type="EMBL" id="GMA80645.1"/>
    </source>
</evidence>
<dbReference type="EMBL" id="BSUY01000001">
    <property type="protein sequence ID" value="GMA80645.1"/>
    <property type="molecule type" value="Genomic_DNA"/>
</dbReference>
<dbReference type="InterPro" id="IPR000089">
    <property type="entry name" value="Biotin_lipoyl"/>
</dbReference>
<evidence type="ECO:0000256" key="3">
    <source>
        <dbReference type="ARBA" id="ARBA00023267"/>
    </source>
</evidence>
<keyword evidence="4" id="KW-0276">Fatty acid metabolism</keyword>
<evidence type="ECO:0000256" key="4">
    <source>
        <dbReference type="RuleBase" id="RU364072"/>
    </source>
</evidence>
<evidence type="ECO:0000259" key="5">
    <source>
        <dbReference type="PROSITE" id="PS50968"/>
    </source>
</evidence>
<dbReference type="NCBIfam" id="TIGR00531">
    <property type="entry name" value="BCCP"/>
    <property type="match status" value="1"/>
</dbReference>
<dbReference type="PROSITE" id="PS50968">
    <property type="entry name" value="BIOTINYL_LIPOYL"/>
    <property type="match status" value="1"/>
</dbReference>
<accession>A0ABQ6J025</accession>
<feature type="domain" description="Lipoyl-binding" evidence="5">
    <location>
        <begin position="76"/>
        <end position="162"/>
    </location>
</feature>
<keyword evidence="4" id="KW-0443">Lipid metabolism</keyword>
<protein>
    <recommendedName>
        <fullName evidence="2 4">Biotin carboxyl carrier protein of acetyl-CoA carboxylase</fullName>
    </recommendedName>
</protein>
<dbReference type="PRINTS" id="PR01071">
    <property type="entry name" value="ACOABIOTINCC"/>
</dbReference>
<dbReference type="RefSeq" id="WP_220773106.1">
    <property type="nucleotide sequence ID" value="NZ_BPFC01000026.1"/>
</dbReference>
<evidence type="ECO:0000256" key="1">
    <source>
        <dbReference type="ARBA" id="ARBA00003761"/>
    </source>
</evidence>
<dbReference type="Gene3D" id="2.40.50.100">
    <property type="match status" value="1"/>
</dbReference>
<dbReference type="PANTHER" id="PTHR45266">
    <property type="entry name" value="OXALOACETATE DECARBOXYLASE ALPHA CHAIN"/>
    <property type="match status" value="1"/>
</dbReference>
<keyword evidence="3 4" id="KW-0092">Biotin</keyword>
<proteinExistence type="predicted"/>
<evidence type="ECO:0000313" key="7">
    <source>
        <dbReference type="Proteomes" id="UP001157046"/>
    </source>
</evidence>
<dbReference type="Pfam" id="PF00364">
    <property type="entry name" value="Biotin_lipoyl"/>
    <property type="match status" value="1"/>
</dbReference>
<keyword evidence="7" id="KW-1185">Reference proteome</keyword>
<comment type="caution">
    <text evidence="6">The sequence shown here is derived from an EMBL/GenBank/DDBJ whole genome shotgun (WGS) entry which is preliminary data.</text>
</comment>